<dbReference type="AlphaFoldDB" id="A0A418M8N7"/>
<gene>
    <name evidence="1" type="ORF">DYU11_15690</name>
</gene>
<comment type="caution">
    <text evidence="1">The sequence shown here is derived from an EMBL/GenBank/DDBJ whole genome shotgun (WGS) entry which is preliminary data.</text>
</comment>
<sequence>MKKRTFLTAQWRKLLMLNYEVDPAVLKPHLPPATELDLWEGKALVSMVGFLFLNTRVLGIKWPWHVNFEEVNLRFYVRHYDGTQWKRGTVFISEIVPKPAIALIANTLYNEHYRAMPMRHQVTALTDGRQQLRFEWRSKGHWNKLGATVSNELHDLTPGSAEAFIFEHYWGYNALNETTTQEYQVEHVPWQIATVSDAFFEADVASLYGDAFVPYLTVAPYSVFYAEGSNVSVRVAGKVRPVLETAAL</sequence>
<name>A0A418M8N7_9BACT</name>
<protein>
    <submittedName>
        <fullName evidence="1">DUF2071 domain-containing protein</fullName>
    </submittedName>
</protein>
<dbReference type="SUPFAM" id="SSF160104">
    <property type="entry name" value="Acetoacetate decarboxylase-like"/>
    <property type="match status" value="1"/>
</dbReference>
<dbReference type="PANTHER" id="PTHR39186">
    <property type="entry name" value="DUF2071 FAMILY PROTEIN"/>
    <property type="match status" value="1"/>
</dbReference>
<dbReference type="Proteomes" id="UP000283523">
    <property type="component" value="Unassembled WGS sequence"/>
</dbReference>
<dbReference type="InterPro" id="IPR023375">
    <property type="entry name" value="ADC_dom_sf"/>
</dbReference>
<dbReference type="EMBL" id="QXED01000004">
    <property type="protein sequence ID" value="RIV22457.1"/>
    <property type="molecule type" value="Genomic_DNA"/>
</dbReference>
<dbReference type="RefSeq" id="WP_119668642.1">
    <property type="nucleotide sequence ID" value="NZ_QXED01000004.1"/>
</dbReference>
<evidence type="ECO:0000313" key="1">
    <source>
        <dbReference type="EMBL" id="RIV22457.1"/>
    </source>
</evidence>
<dbReference type="OrthoDB" id="1421826at2"/>
<organism evidence="1 2">
    <name type="scientific">Fibrisoma montanum</name>
    <dbReference type="NCBI Taxonomy" id="2305895"/>
    <lineage>
        <taxon>Bacteria</taxon>
        <taxon>Pseudomonadati</taxon>
        <taxon>Bacteroidota</taxon>
        <taxon>Cytophagia</taxon>
        <taxon>Cytophagales</taxon>
        <taxon>Spirosomataceae</taxon>
        <taxon>Fibrisoma</taxon>
    </lineage>
</organism>
<evidence type="ECO:0000313" key="2">
    <source>
        <dbReference type="Proteomes" id="UP000283523"/>
    </source>
</evidence>
<proteinExistence type="predicted"/>
<reference evidence="1 2" key="1">
    <citation type="submission" date="2018-08" db="EMBL/GenBank/DDBJ databases">
        <title>Fibrisoma montanum sp. nov., isolated from Danxia mountain soil.</title>
        <authorList>
            <person name="Huang Y."/>
        </authorList>
    </citation>
    <scope>NUCLEOTIDE SEQUENCE [LARGE SCALE GENOMIC DNA]</scope>
    <source>
        <strain evidence="1 2">HYT19</strain>
    </source>
</reference>
<dbReference type="Pfam" id="PF09844">
    <property type="entry name" value="DUF2071"/>
    <property type="match status" value="1"/>
</dbReference>
<dbReference type="PANTHER" id="PTHR39186:SF1">
    <property type="entry name" value="DUF2071 DOMAIN-CONTAINING PROTEIN"/>
    <property type="match status" value="1"/>
</dbReference>
<dbReference type="InterPro" id="IPR018644">
    <property type="entry name" value="DUF2071"/>
</dbReference>
<keyword evidence="2" id="KW-1185">Reference proteome</keyword>
<accession>A0A418M8N7</accession>